<accession>A0A6A3PBE0</accession>
<gene>
    <name evidence="1" type="ORF">PR001_g2781</name>
</gene>
<protein>
    <recommendedName>
        <fullName evidence="3">Retrovirus-related Pol polyprotein from transposon TNT 1-94</fullName>
    </recommendedName>
</protein>
<comment type="caution">
    <text evidence="1">The sequence shown here is derived from an EMBL/GenBank/DDBJ whole genome shotgun (WGS) entry which is preliminary data.</text>
</comment>
<evidence type="ECO:0008006" key="3">
    <source>
        <dbReference type="Google" id="ProtNLM"/>
    </source>
</evidence>
<dbReference type="Proteomes" id="UP000429607">
    <property type="component" value="Unassembled WGS sequence"/>
</dbReference>
<dbReference type="EMBL" id="QXFV01000099">
    <property type="protein sequence ID" value="KAE9050016.1"/>
    <property type="molecule type" value="Genomic_DNA"/>
</dbReference>
<sequence length="50" mass="5505">FKVVYCLSSENLADIFTKALGPTLFRKFREQLNVMPLPTAIEVGNADGCS</sequence>
<proteinExistence type="predicted"/>
<reference evidence="1 2" key="1">
    <citation type="submission" date="2018-09" db="EMBL/GenBank/DDBJ databases">
        <title>Genomic investigation of the strawberry pathogen Phytophthora fragariae indicates pathogenicity is determined by transcriptional variation in three key races.</title>
        <authorList>
            <person name="Adams T.M."/>
            <person name="Armitage A.D."/>
            <person name="Sobczyk M.K."/>
            <person name="Bates H.J."/>
            <person name="Dunwell J.M."/>
            <person name="Nellist C.F."/>
            <person name="Harrison R.J."/>
        </authorList>
    </citation>
    <scope>NUCLEOTIDE SEQUENCE [LARGE SCALE GENOMIC DNA]</scope>
    <source>
        <strain evidence="1 2">SCRP249</strain>
    </source>
</reference>
<name>A0A6A3PBE0_9STRA</name>
<dbReference type="AlphaFoldDB" id="A0A6A3PBE0"/>
<evidence type="ECO:0000313" key="1">
    <source>
        <dbReference type="EMBL" id="KAE9050016.1"/>
    </source>
</evidence>
<organism evidence="1 2">
    <name type="scientific">Phytophthora rubi</name>
    <dbReference type="NCBI Taxonomy" id="129364"/>
    <lineage>
        <taxon>Eukaryota</taxon>
        <taxon>Sar</taxon>
        <taxon>Stramenopiles</taxon>
        <taxon>Oomycota</taxon>
        <taxon>Peronosporomycetes</taxon>
        <taxon>Peronosporales</taxon>
        <taxon>Peronosporaceae</taxon>
        <taxon>Phytophthora</taxon>
    </lineage>
</organism>
<evidence type="ECO:0000313" key="2">
    <source>
        <dbReference type="Proteomes" id="UP000429607"/>
    </source>
</evidence>
<feature type="non-terminal residue" evidence="1">
    <location>
        <position position="1"/>
    </location>
</feature>